<dbReference type="EMBL" id="JBHSMJ010000066">
    <property type="protein sequence ID" value="MFC5453207.1"/>
    <property type="molecule type" value="Genomic_DNA"/>
</dbReference>
<organism evidence="1 2">
    <name type="scientific">Paenibacillus aestuarii</name>
    <dbReference type="NCBI Taxonomy" id="516965"/>
    <lineage>
        <taxon>Bacteria</taxon>
        <taxon>Bacillati</taxon>
        <taxon>Bacillota</taxon>
        <taxon>Bacilli</taxon>
        <taxon>Bacillales</taxon>
        <taxon>Paenibacillaceae</taxon>
        <taxon>Paenibacillus</taxon>
    </lineage>
</organism>
<protein>
    <recommendedName>
        <fullName evidence="3">RteC protein</fullName>
    </recommendedName>
</protein>
<dbReference type="Proteomes" id="UP001596044">
    <property type="component" value="Unassembled WGS sequence"/>
</dbReference>
<comment type="caution">
    <text evidence="1">The sequence shown here is derived from an EMBL/GenBank/DDBJ whole genome shotgun (WGS) entry which is preliminary data.</text>
</comment>
<reference evidence="2" key="1">
    <citation type="journal article" date="2019" name="Int. J. Syst. Evol. Microbiol.">
        <title>The Global Catalogue of Microorganisms (GCM) 10K type strain sequencing project: providing services to taxonomists for standard genome sequencing and annotation.</title>
        <authorList>
            <consortium name="The Broad Institute Genomics Platform"/>
            <consortium name="The Broad Institute Genome Sequencing Center for Infectious Disease"/>
            <person name="Wu L."/>
            <person name="Ma J."/>
        </authorList>
    </citation>
    <scope>NUCLEOTIDE SEQUENCE [LARGE SCALE GENOMIC DNA]</scope>
    <source>
        <strain evidence="2">KACC 11904</strain>
    </source>
</reference>
<sequence>MEENKKKAYLTLNYQVFLDIKNSGQFNTGSINQVFRIAHAFHNLAEFIIDDFEGFDEDKFWSRVRGLERDFGLIHFKTLFEKCTETS</sequence>
<gene>
    <name evidence="1" type="ORF">ACFPOG_33870</name>
</gene>
<keyword evidence="2" id="KW-1185">Reference proteome</keyword>
<evidence type="ECO:0000313" key="2">
    <source>
        <dbReference type="Proteomes" id="UP001596044"/>
    </source>
</evidence>
<accession>A0ABW0KJF5</accession>
<evidence type="ECO:0000313" key="1">
    <source>
        <dbReference type="EMBL" id="MFC5453207.1"/>
    </source>
</evidence>
<proteinExistence type="predicted"/>
<dbReference type="RefSeq" id="WP_270885157.1">
    <property type="nucleotide sequence ID" value="NZ_JAQFVF010000087.1"/>
</dbReference>
<name>A0ABW0KJF5_9BACL</name>
<evidence type="ECO:0008006" key="3">
    <source>
        <dbReference type="Google" id="ProtNLM"/>
    </source>
</evidence>